<feature type="transmembrane region" description="Helical" evidence="5">
    <location>
        <begin position="288"/>
        <end position="309"/>
    </location>
</feature>
<evidence type="ECO:0000256" key="5">
    <source>
        <dbReference type="SAM" id="Phobius"/>
    </source>
</evidence>
<accession>A0A319AHW3</accession>
<dbReference type="OrthoDB" id="2585655at2759"/>
<dbReference type="GO" id="GO:0005886">
    <property type="term" value="C:plasma membrane"/>
    <property type="evidence" value="ECO:0007669"/>
    <property type="project" value="TreeGrafter"/>
</dbReference>
<dbReference type="PANTHER" id="PTHR23502">
    <property type="entry name" value="MAJOR FACILITATOR SUPERFAMILY"/>
    <property type="match status" value="1"/>
</dbReference>
<feature type="transmembrane region" description="Helical" evidence="5">
    <location>
        <begin position="177"/>
        <end position="198"/>
    </location>
</feature>
<dbReference type="InterPro" id="IPR020846">
    <property type="entry name" value="MFS_dom"/>
</dbReference>
<evidence type="ECO:0000256" key="4">
    <source>
        <dbReference type="ARBA" id="ARBA00023136"/>
    </source>
</evidence>
<keyword evidence="2 5" id="KW-0812">Transmembrane</keyword>
<dbReference type="GeneID" id="37074560"/>
<feature type="transmembrane region" description="Helical" evidence="5">
    <location>
        <begin position="55"/>
        <end position="76"/>
    </location>
</feature>
<evidence type="ECO:0000313" key="7">
    <source>
        <dbReference type="EMBL" id="PYH46222.1"/>
    </source>
</evidence>
<name>A0A319AHW3_9EURO</name>
<dbReference type="InterPro" id="IPR011701">
    <property type="entry name" value="MFS"/>
</dbReference>
<dbReference type="SUPFAM" id="SSF103473">
    <property type="entry name" value="MFS general substrate transporter"/>
    <property type="match status" value="1"/>
</dbReference>
<feature type="transmembrane region" description="Helical" evidence="5">
    <location>
        <begin position="382"/>
        <end position="402"/>
    </location>
</feature>
<organism evidence="7 8">
    <name type="scientific">Aspergillus saccharolyticus JOP 1030-1</name>
    <dbReference type="NCBI Taxonomy" id="1450539"/>
    <lineage>
        <taxon>Eukaryota</taxon>
        <taxon>Fungi</taxon>
        <taxon>Dikarya</taxon>
        <taxon>Ascomycota</taxon>
        <taxon>Pezizomycotina</taxon>
        <taxon>Eurotiomycetes</taxon>
        <taxon>Eurotiomycetidae</taxon>
        <taxon>Eurotiales</taxon>
        <taxon>Aspergillaceae</taxon>
        <taxon>Aspergillus</taxon>
        <taxon>Aspergillus subgen. Circumdati</taxon>
    </lineage>
</organism>
<feature type="domain" description="Major facilitator superfamily (MFS) profile" evidence="6">
    <location>
        <begin position="22"/>
        <end position="502"/>
    </location>
</feature>
<dbReference type="RefSeq" id="XP_025432204.1">
    <property type="nucleotide sequence ID" value="XM_025573332.1"/>
</dbReference>
<evidence type="ECO:0000259" key="6">
    <source>
        <dbReference type="PROSITE" id="PS50850"/>
    </source>
</evidence>
<protein>
    <submittedName>
        <fullName evidence="7">Synaptic vesicle transporter</fullName>
    </submittedName>
</protein>
<evidence type="ECO:0000313" key="8">
    <source>
        <dbReference type="Proteomes" id="UP000248349"/>
    </source>
</evidence>
<dbReference type="STRING" id="1450539.A0A319AHW3"/>
<feature type="transmembrane region" description="Helical" evidence="5">
    <location>
        <begin position="329"/>
        <end position="349"/>
    </location>
</feature>
<dbReference type="PANTHER" id="PTHR23502:SF20">
    <property type="entry name" value="TRANSPORTER, PUTATIVE (AFU_ORTHOLOGUE AFUA_6G13880)-RELATED"/>
    <property type="match status" value="1"/>
</dbReference>
<feature type="transmembrane region" description="Helical" evidence="5">
    <location>
        <begin position="148"/>
        <end position="171"/>
    </location>
</feature>
<evidence type="ECO:0000256" key="2">
    <source>
        <dbReference type="ARBA" id="ARBA00022692"/>
    </source>
</evidence>
<dbReference type="PROSITE" id="PS50850">
    <property type="entry name" value="MFS"/>
    <property type="match status" value="1"/>
</dbReference>
<feature type="transmembrane region" description="Helical" evidence="5">
    <location>
        <begin position="408"/>
        <end position="433"/>
    </location>
</feature>
<evidence type="ECO:0000256" key="1">
    <source>
        <dbReference type="ARBA" id="ARBA00004141"/>
    </source>
</evidence>
<feature type="transmembrane region" description="Helical" evidence="5">
    <location>
        <begin position="88"/>
        <end position="105"/>
    </location>
</feature>
<feature type="transmembrane region" description="Helical" evidence="5">
    <location>
        <begin position="445"/>
        <end position="464"/>
    </location>
</feature>
<dbReference type="AlphaFoldDB" id="A0A319AHW3"/>
<dbReference type="GO" id="GO:0022857">
    <property type="term" value="F:transmembrane transporter activity"/>
    <property type="evidence" value="ECO:0007669"/>
    <property type="project" value="InterPro"/>
</dbReference>
<feature type="transmembrane region" description="Helical" evidence="5">
    <location>
        <begin position="117"/>
        <end position="136"/>
    </location>
</feature>
<dbReference type="Proteomes" id="UP000248349">
    <property type="component" value="Unassembled WGS sequence"/>
</dbReference>
<gene>
    <name evidence="7" type="ORF">BP01DRAFT_338680</name>
</gene>
<comment type="subcellular location">
    <subcellularLocation>
        <location evidence="1">Membrane</location>
        <topology evidence="1">Multi-pass membrane protein</topology>
    </subcellularLocation>
</comment>
<dbReference type="EMBL" id="KZ821228">
    <property type="protein sequence ID" value="PYH46222.1"/>
    <property type="molecule type" value="Genomic_DNA"/>
</dbReference>
<evidence type="ECO:0000256" key="3">
    <source>
        <dbReference type="ARBA" id="ARBA00022989"/>
    </source>
</evidence>
<keyword evidence="4 5" id="KW-0472">Membrane</keyword>
<reference evidence="7 8" key="1">
    <citation type="submission" date="2016-12" db="EMBL/GenBank/DDBJ databases">
        <title>The genomes of Aspergillus section Nigri reveals drivers in fungal speciation.</title>
        <authorList>
            <consortium name="DOE Joint Genome Institute"/>
            <person name="Vesth T.C."/>
            <person name="Nybo J."/>
            <person name="Theobald S."/>
            <person name="Brandl J."/>
            <person name="Frisvad J.C."/>
            <person name="Nielsen K.F."/>
            <person name="Lyhne E.K."/>
            <person name="Kogle M.E."/>
            <person name="Kuo A."/>
            <person name="Riley R."/>
            <person name="Clum A."/>
            <person name="Nolan M."/>
            <person name="Lipzen A."/>
            <person name="Salamov A."/>
            <person name="Henrissat B."/>
            <person name="Wiebenga A."/>
            <person name="De Vries R.P."/>
            <person name="Grigoriev I.V."/>
            <person name="Mortensen U.H."/>
            <person name="Andersen M.R."/>
            <person name="Baker S.E."/>
        </authorList>
    </citation>
    <scope>NUCLEOTIDE SEQUENCE [LARGE SCALE GENOMIC DNA]</scope>
    <source>
        <strain evidence="7 8">JOP 1030-1</strain>
    </source>
</reference>
<dbReference type="Gene3D" id="1.20.1250.20">
    <property type="entry name" value="MFS general substrate transporter like domains"/>
    <property type="match status" value="1"/>
</dbReference>
<sequence length="514" mass="54167">MLGLQPPSVASSEWARVRKELLFATIVLGSCADGTLGPVLVPGFVVVAADLQVSLTSVTLLNGSLVMALGVSSYVCSPLATCFGKRPVYLCTTLLVLASCCWAAASRSYTSLLASRVFQGLGMGAFLSLAGTSSINEVFLEDERGVRVGLWNFAFIVCVNLTPVISGYVISSLSWRWAFWLEAILFGGVLVATILFFPETTTTTTVRMDGGVAAVDDRIPTTPPDTIDTKSASEVDIAEKQQQQSVVPLDDTASVAIASTVPITTTTQKLQALSLALVSPLAILLHPVVLWGCIMWSVTFTWTILLGAVASQIFTAPPYNMSTIAVGNLTGLAPGIGSALGTVLGGWLCDWTRRLLSRAPAPAPPSHPPANSPGTVDPESRLPVLLPATITMAVGAFGLGAATERGDSAVVCGVFMAILNFAVGMGCTGIVAYTNDVCAERAGDAFGLAMLMKSALAFGLTFVWNDYLGKHGPLVFFSTFGALSVGVMLTSVPLFVWGKRVRRWADGWDLLRRS</sequence>
<dbReference type="InterPro" id="IPR036259">
    <property type="entry name" value="MFS_trans_sf"/>
</dbReference>
<feature type="transmembrane region" description="Helical" evidence="5">
    <location>
        <begin position="476"/>
        <end position="497"/>
    </location>
</feature>
<feature type="transmembrane region" description="Helical" evidence="5">
    <location>
        <begin position="21"/>
        <end position="49"/>
    </location>
</feature>
<proteinExistence type="predicted"/>
<dbReference type="Pfam" id="PF07690">
    <property type="entry name" value="MFS_1"/>
    <property type="match status" value="1"/>
</dbReference>
<keyword evidence="8" id="KW-1185">Reference proteome</keyword>
<keyword evidence="3 5" id="KW-1133">Transmembrane helix</keyword>